<dbReference type="PROSITE" id="PS00041">
    <property type="entry name" value="HTH_ARAC_FAMILY_1"/>
    <property type="match status" value="1"/>
</dbReference>
<keyword evidence="4" id="KW-1133">Transmembrane helix</keyword>
<keyword evidence="4" id="KW-0812">Transmembrane</keyword>
<feature type="transmembrane region" description="Helical" evidence="4">
    <location>
        <begin position="98"/>
        <end position="120"/>
    </location>
</feature>
<dbReference type="PROSITE" id="PS01124">
    <property type="entry name" value="HTH_ARAC_FAMILY_2"/>
    <property type="match status" value="1"/>
</dbReference>
<keyword evidence="1" id="KW-0805">Transcription regulation</keyword>
<dbReference type="AlphaFoldDB" id="A0A3E1YHX1"/>
<feature type="transmembrane region" description="Helical" evidence="4">
    <location>
        <begin position="35"/>
        <end position="60"/>
    </location>
</feature>
<dbReference type="Proteomes" id="UP000260644">
    <property type="component" value="Unassembled WGS sequence"/>
</dbReference>
<dbReference type="Gene3D" id="1.10.10.60">
    <property type="entry name" value="Homeodomain-like"/>
    <property type="match status" value="2"/>
</dbReference>
<evidence type="ECO:0000313" key="6">
    <source>
        <dbReference type="EMBL" id="RFS26956.1"/>
    </source>
</evidence>
<evidence type="ECO:0000256" key="1">
    <source>
        <dbReference type="ARBA" id="ARBA00023015"/>
    </source>
</evidence>
<dbReference type="InterPro" id="IPR018062">
    <property type="entry name" value="HTH_AraC-typ_CS"/>
</dbReference>
<feature type="transmembrane region" description="Helical" evidence="4">
    <location>
        <begin position="66"/>
        <end position="86"/>
    </location>
</feature>
<dbReference type="OrthoDB" id="6283866at2"/>
<feature type="transmembrane region" description="Helical" evidence="4">
    <location>
        <begin position="196"/>
        <end position="216"/>
    </location>
</feature>
<dbReference type="SMART" id="SM00342">
    <property type="entry name" value="HTH_ARAC"/>
    <property type="match status" value="1"/>
</dbReference>
<feature type="transmembrane region" description="Helical" evidence="4">
    <location>
        <begin position="126"/>
        <end position="151"/>
    </location>
</feature>
<dbReference type="SUPFAM" id="SSF46689">
    <property type="entry name" value="Homeodomain-like"/>
    <property type="match status" value="1"/>
</dbReference>
<dbReference type="EMBL" id="QPMM01000001">
    <property type="protein sequence ID" value="RFS26956.1"/>
    <property type="molecule type" value="Genomic_DNA"/>
</dbReference>
<dbReference type="PANTHER" id="PTHR43280">
    <property type="entry name" value="ARAC-FAMILY TRANSCRIPTIONAL REGULATOR"/>
    <property type="match status" value="1"/>
</dbReference>
<organism evidence="6 7">
    <name type="scientific">Chitinophaga silvatica</name>
    <dbReference type="NCBI Taxonomy" id="2282649"/>
    <lineage>
        <taxon>Bacteria</taxon>
        <taxon>Pseudomonadati</taxon>
        <taxon>Bacteroidota</taxon>
        <taxon>Chitinophagia</taxon>
        <taxon>Chitinophagales</taxon>
        <taxon>Chitinophagaceae</taxon>
        <taxon>Chitinophaga</taxon>
    </lineage>
</organism>
<dbReference type="GO" id="GO:0043565">
    <property type="term" value="F:sequence-specific DNA binding"/>
    <property type="evidence" value="ECO:0007669"/>
    <property type="project" value="InterPro"/>
</dbReference>
<keyword evidence="7" id="KW-1185">Reference proteome</keyword>
<comment type="caution">
    <text evidence="6">The sequence shown here is derived from an EMBL/GenBank/DDBJ whole genome shotgun (WGS) entry which is preliminary data.</text>
</comment>
<gene>
    <name evidence="6" type="ORF">DVR12_04015</name>
</gene>
<protein>
    <submittedName>
        <fullName evidence="6">AraC family transcriptional regulator</fullName>
    </submittedName>
</protein>
<dbReference type="InterPro" id="IPR009057">
    <property type="entry name" value="Homeodomain-like_sf"/>
</dbReference>
<accession>A0A3E1YHX1</accession>
<evidence type="ECO:0000256" key="4">
    <source>
        <dbReference type="SAM" id="Phobius"/>
    </source>
</evidence>
<keyword evidence="3" id="KW-0804">Transcription</keyword>
<evidence type="ECO:0000256" key="3">
    <source>
        <dbReference type="ARBA" id="ARBA00023163"/>
    </source>
</evidence>
<dbReference type="PANTHER" id="PTHR43280:SF29">
    <property type="entry name" value="ARAC-FAMILY TRANSCRIPTIONAL REGULATOR"/>
    <property type="match status" value="1"/>
</dbReference>
<keyword evidence="2" id="KW-0238">DNA-binding</keyword>
<keyword evidence="4" id="KW-0472">Membrane</keyword>
<evidence type="ECO:0000259" key="5">
    <source>
        <dbReference type="PROSITE" id="PS01124"/>
    </source>
</evidence>
<dbReference type="InterPro" id="IPR018060">
    <property type="entry name" value="HTH_AraC"/>
</dbReference>
<feature type="transmembrane region" description="Helical" evidence="4">
    <location>
        <begin position="6"/>
        <end position="28"/>
    </location>
</feature>
<dbReference type="RefSeq" id="WP_116974149.1">
    <property type="nucleotide sequence ID" value="NZ_QPMM01000001.1"/>
</dbReference>
<feature type="domain" description="HTH araC/xylS-type" evidence="5">
    <location>
        <begin position="248"/>
        <end position="350"/>
    </location>
</feature>
<evidence type="ECO:0000256" key="2">
    <source>
        <dbReference type="ARBA" id="ARBA00023125"/>
    </source>
</evidence>
<dbReference type="Pfam" id="PF12833">
    <property type="entry name" value="HTH_18"/>
    <property type="match status" value="1"/>
</dbReference>
<sequence>MNIGYQILFSFSALGALNGLILCLYLFLNKRKKSVSALLLGTLLLLFSIRVGKSVLLYFNPDLPRIYLQIGLSTCFLVGPLLFFYIKTIQDKVVKVPTAWKIHGLILLAIVVVGGVILPYESNVDLWNVVIVRILYLQWGIYLLATGYLMSDTLKAGFTSFSDQSPAHKFQIVLWLGNMVIFMIYVLTLFNLIKGMYIIGPVSFSLIFYLVLSFCLKGNTWAIISPETEAPKSEKKRIASANAEIWLEQLNEFMLKNERFKDPNLKLIDLAQAISVTPHQLSQLLNENLGKSCSTYINEYRIEAACKLIMNASPLSFEALGYEVGYNSKSTFYTVFKKITGHTPSSYKDISGVA</sequence>
<reference evidence="6 7" key="1">
    <citation type="submission" date="2018-07" db="EMBL/GenBank/DDBJ databases">
        <title>Chitinophaga K2CV101002-2 sp. nov., isolated from a monsoon evergreen broad-leaved forest soil.</title>
        <authorList>
            <person name="Lv Y."/>
        </authorList>
    </citation>
    <scope>NUCLEOTIDE SEQUENCE [LARGE SCALE GENOMIC DNA]</scope>
    <source>
        <strain evidence="6 7">GDMCC 1.1288</strain>
    </source>
</reference>
<name>A0A3E1YHX1_9BACT</name>
<dbReference type="GO" id="GO:0003700">
    <property type="term" value="F:DNA-binding transcription factor activity"/>
    <property type="evidence" value="ECO:0007669"/>
    <property type="project" value="InterPro"/>
</dbReference>
<evidence type="ECO:0000313" key="7">
    <source>
        <dbReference type="Proteomes" id="UP000260644"/>
    </source>
</evidence>
<proteinExistence type="predicted"/>
<feature type="transmembrane region" description="Helical" evidence="4">
    <location>
        <begin position="172"/>
        <end position="190"/>
    </location>
</feature>